<accession>A0A9D4TZ92</accession>
<gene>
    <name evidence="1" type="ORF">D9Q98_001014</name>
</gene>
<reference evidence="1" key="1">
    <citation type="journal article" date="2019" name="Plant J.">
        <title>Chlorella vulgaris genome assembly and annotation reveals the molecular basis for metabolic acclimation to high light conditions.</title>
        <authorList>
            <person name="Cecchin M."/>
            <person name="Marcolungo L."/>
            <person name="Rossato M."/>
            <person name="Girolomoni L."/>
            <person name="Cosentino E."/>
            <person name="Cuine S."/>
            <person name="Li-Beisson Y."/>
            <person name="Delledonne M."/>
            <person name="Ballottari M."/>
        </authorList>
    </citation>
    <scope>NUCLEOTIDE SEQUENCE</scope>
    <source>
        <strain evidence="1">211/11P</strain>
    </source>
</reference>
<dbReference type="Proteomes" id="UP001055712">
    <property type="component" value="Unassembled WGS sequence"/>
</dbReference>
<protein>
    <submittedName>
        <fullName evidence="1">Uncharacterized protein</fullName>
    </submittedName>
</protein>
<evidence type="ECO:0000313" key="1">
    <source>
        <dbReference type="EMBL" id="KAI3438590.1"/>
    </source>
</evidence>
<reference evidence="1" key="2">
    <citation type="submission" date="2020-11" db="EMBL/GenBank/DDBJ databases">
        <authorList>
            <person name="Cecchin M."/>
            <person name="Marcolungo L."/>
            <person name="Rossato M."/>
            <person name="Girolomoni L."/>
            <person name="Cosentino E."/>
            <person name="Cuine S."/>
            <person name="Li-Beisson Y."/>
            <person name="Delledonne M."/>
            <person name="Ballottari M."/>
        </authorList>
    </citation>
    <scope>NUCLEOTIDE SEQUENCE</scope>
    <source>
        <strain evidence="1">211/11P</strain>
        <tissue evidence="1">Whole cell</tissue>
    </source>
</reference>
<dbReference type="Pfam" id="PF14559">
    <property type="entry name" value="TPR_19"/>
    <property type="match status" value="1"/>
</dbReference>
<name>A0A9D4TZ92_CHLVU</name>
<proteinExistence type="predicted"/>
<dbReference type="EMBL" id="SIDB01000001">
    <property type="protein sequence ID" value="KAI3438590.1"/>
    <property type="molecule type" value="Genomic_DNA"/>
</dbReference>
<dbReference type="SUPFAM" id="SSF48452">
    <property type="entry name" value="TPR-like"/>
    <property type="match status" value="1"/>
</dbReference>
<dbReference type="OrthoDB" id="10543925at2759"/>
<comment type="caution">
    <text evidence="1">The sequence shown here is derived from an EMBL/GenBank/DDBJ whole genome shotgun (WGS) entry which is preliminary data.</text>
</comment>
<keyword evidence="2" id="KW-1185">Reference proteome</keyword>
<dbReference type="InterPro" id="IPR011990">
    <property type="entry name" value="TPR-like_helical_dom_sf"/>
</dbReference>
<evidence type="ECO:0000313" key="2">
    <source>
        <dbReference type="Proteomes" id="UP001055712"/>
    </source>
</evidence>
<organism evidence="1 2">
    <name type="scientific">Chlorella vulgaris</name>
    <name type="common">Green alga</name>
    <dbReference type="NCBI Taxonomy" id="3077"/>
    <lineage>
        <taxon>Eukaryota</taxon>
        <taxon>Viridiplantae</taxon>
        <taxon>Chlorophyta</taxon>
        <taxon>core chlorophytes</taxon>
        <taxon>Trebouxiophyceae</taxon>
        <taxon>Chlorellales</taxon>
        <taxon>Chlorellaceae</taxon>
        <taxon>Chlorella clade</taxon>
        <taxon>Chlorella</taxon>
    </lineage>
</organism>
<dbReference type="AlphaFoldDB" id="A0A9D4TZ92"/>
<sequence>MAADRAINLSDTWMFRHPSSRVRLAEALEAGWVLLQQQPGNLVYEQTLRYLKQFASYQVTPAGREVVHLQLAQFSRDQGHGIDAWDFLSSQDFQTAAMDADRRALMGAIKLSTWQQAMQGASAPALEGHTQPSASPETLCHVEASYAAAWQHDARVWVRGGRMAKELHRDAVDSCQIVLDQRPEAGDVMQMTAQLLIAAGDMTSALSMVQLLQKRAPHNADVWALGALLLSIQQAQQSLDASPLRAAEAADSLCQLLAAEPSVHLTAAALLSLHKLRPLTAEQLVAGCCLYLDNQPPSWLPSLLELTVWQHLAATLIHVAATVLEREKQLQDVCRRRDVLLPRSLRAVQQHLGECKSGVQWSGASSSSVSTGGCERFPSPAVAAMRHPELADEWRWQWTTTQPARHYDSLHCCSTVEG</sequence>